<dbReference type="AlphaFoldDB" id="A0A7G9WKD1"/>
<dbReference type="RefSeq" id="WP_212508212.1">
    <property type="nucleotide sequence ID" value="NZ_CP060696.1"/>
</dbReference>
<proteinExistence type="inferred from homology"/>
<dbReference type="InterPro" id="IPR013647">
    <property type="entry name" value="OligopepF_N_dom"/>
</dbReference>
<name>A0A7G9WKD1_9FIRM</name>
<organism evidence="9 10">
    <name type="scientific">Caproicibacterium amylolyticum</name>
    <dbReference type="NCBI Taxonomy" id="2766537"/>
    <lineage>
        <taxon>Bacteria</taxon>
        <taxon>Bacillati</taxon>
        <taxon>Bacillota</taxon>
        <taxon>Clostridia</taxon>
        <taxon>Eubacteriales</taxon>
        <taxon>Oscillospiraceae</taxon>
        <taxon>Caproicibacterium</taxon>
    </lineage>
</organism>
<feature type="domain" description="Oligopeptidase F N-terminal" evidence="8">
    <location>
        <begin position="115"/>
        <end position="184"/>
    </location>
</feature>
<dbReference type="InterPro" id="IPR045090">
    <property type="entry name" value="Pept_M3A_M3B"/>
</dbReference>
<dbReference type="GO" id="GO:0006518">
    <property type="term" value="P:peptide metabolic process"/>
    <property type="evidence" value="ECO:0007669"/>
    <property type="project" value="TreeGrafter"/>
</dbReference>
<keyword evidence="10" id="KW-1185">Reference proteome</keyword>
<dbReference type="InterPro" id="IPR004438">
    <property type="entry name" value="Peptidase_M3B"/>
</dbReference>
<dbReference type="InterPro" id="IPR001567">
    <property type="entry name" value="Pept_M3A_M3B_dom"/>
</dbReference>
<protein>
    <recommendedName>
        <fullName evidence="6">Oligopeptidase F</fullName>
        <ecNumber evidence="6">3.4.24.-</ecNumber>
    </recommendedName>
</protein>
<evidence type="ECO:0000256" key="3">
    <source>
        <dbReference type="ARBA" id="ARBA00022801"/>
    </source>
</evidence>
<evidence type="ECO:0000256" key="5">
    <source>
        <dbReference type="ARBA" id="ARBA00023049"/>
    </source>
</evidence>
<dbReference type="EC" id="3.4.24.-" evidence="6"/>
<feature type="domain" description="Peptidase M3A/M3B catalytic" evidence="7">
    <location>
        <begin position="207"/>
        <end position="582"/>
    </location>
</feature>
<dbReference type="KEGG" id="caml:H6X83_05935"/>
<keyword evidence="1 6" id="KW-0645">Protease</keyword>
<keyword evidence="4 6" id="KW-0862">Zinc</keyword>
<evidence type="ECO:0000313" key="9">
    <source>
        <dbReference type="EMBL" id="QNO19143.1"/>
    </source>
</evidence>
<comment type="similarity">
    <text evidence="6">Belongs to the peptidase M3B family.</text>
</comment>
<dbReference type="Proteomes" id="UP000516046">
    <property type="component" value="Chromosome"/>
</dbReference>
<dbReference type="GO" id="GO:0046872">
    <property type="term" value="F:metal ion binding"/>
    <property type="evidence" value="ECO:0007669"/>
    <property type="project" value="UniProtKB-UniRule"/>
</dbReference>
<reference evidence="9 10" key="1">
    <citation type="submission" date="2020-08" db="EMBL/GenBank/DDBJ databases">
        <authorList>
            <person name="Ren C."/>
            <person name="Gu Y."/>
            <person name="Xu Y."/>
        </authorList>
    </citation>
    <scope>NUCLEOTIDE SEQUENCE [LARGE SCALE GENOMIC DNA]</scope>
    <source>
        <strain evidence="9 10">LBM18003</strain>
    </source>
</reference>
<evidence type="ECO:0000256" key="4">
    <source>
        <dbReference type="ARBA" id="ARBA00022833"/>
    </source>
</evidence>
<comment type="cofactor">
    <cofactor evidence="6">
        <name>Zn(2+)</name>
        <dbReference type="ChEBI" id="CHEBI:29105"/>
    </cofactor>
    <text evidence="6">Binds 1 zinc ion.</text>
</comment>
<dbReference type="Gene3D" id="1.10.287.830">
    <property type="entry name" value="putative peptidase helix hairpin domain like"/>
    <property type="match status" value="1"/>
</dbReference>
<dbReference type="NCBIfam" id="TIGR00181">
    <property type="entry name" value="pepF"/>
    <property type="match status" value="1"/>
</dbReference>
<keyword evidence="3 6" id="KW-0378">Hydrolase</keyword>
<evidence type="ECO:0000259" key="7">
    <source>
        <dbReference type="Pfam" id="PF01432"/>
    </source>
</evidence>
<dbReference type="EMBL" id="CP060696">
    <property type="protein sequence ID" value="QNO19143.1"/>
    <property type="molecule type" value="Genomic_DNA"/>
</dbReference>
<dbReference type="GO" id="GO:0006508">
    <property type="term" value="P:proteolysis"/>
    <property type="evidence" value="ECO:0007669"/>
    <property type="project" value="UniProtKB-KW"/>
</dbReference>
<evidence type="ECO:0000259" key="8">
    <source>
        <dbReference type="Pfam" id="PF08439"/>
    </source>
</evidence>
<dbReference type="CDD" id="cd09608">
    <property type="entry name" value="M3B_PepF"/>
    <property type="match status" value="1"/>
</dbReference>
<evidence type="ECO:0000256" key="6">
    <source>
        <dbReference type="RuleBase" id="RU368091"/>
    </source>
</evidence>
<accession>A0A7G9WKD1</accession>
<gene>
    <name evidence="9" type="primary">pepF</name>
    <name evidence="9" type="ORF">H6X83_05935</name>
</gene>
<dbReference type="Gene3D" id="1.20.140.70">
    <property type="entry name" value="Oligopeptidase f, N-terminal domain"/>
    <property type="match status" value="1"/>
</dbReference>
<keyword evidence="5 6" id="KW-0482">Metalloprotease</keyword>
<comment type="function">
    <text evidence="6">Has oligopeptidase activity and degrades a variety of small bioactive peptides.</text>
</comment>
<dbReference type="InterPro" id="IPR042088">
    <property type="entry name" value="OligoPept_F_C"/>
</dbReference>
<evidence type="ECO:0000256" key="2">
    <source>
        <dbReference type="ARBA" id="ARBA00022723"/>
    </source>
</evidence>
<dbReference type="PANTHER" id="PTHR11804:SF84">
    <property type="entry name" value="SACCHAROLYSIN"/>
    <property type="match status" value="1"/>
</dbReference>
<dbReference type="Gene3D" id="1.10.1370.20">
    <property type="entry name" value="Oligoendopeptidase f, C-terminal domain"/>
    <property type="match status" value="1"/>
</dbReference>
<dbReference type="PANTHER" id="PTHR11804">
    <property type="entry name" value="PROTEASE M3 THIMET OLIGOPEPTIDASE-RELATED"/>
    <property type="match status" value="1"/>
</dbReference>
<dbReference type="Pfam" id="PF08439">
    <property type="entry name" value="Peptidase_M3_N"/>
    <property type="match status" value="1"/>
</dbReference>
<keyword evidence="2 6" id="KW-0479">Metal-binding</keyword>
<sequence length="598" mass="68586">MSDQRVKTRAEIAASDKWAIEKIYPDTKAWRADFEQLKAEAEKLPQFSGKLNKADQLLAFFKLDEKVSRTAGKLAEYANRRADEDTANAEFIALRAEINAYLSELAAKEAYFEPEILSYPERTVEQELKEQPALGLYRFALEQILKKKPHTLDSRSETLLAAVSDCLEGPSNAYDFLTDADMTFPEIHNEDGQLVELTESTYHRFITSKDRQVRKEAFQALFNTYGKYQNTFASLLTSSVKNFVFMAKQHHYTSALQCSLAPNNIPTEVYHTALKTINAHLNSLHRYVSLKKKLLKLSDMHMYDLYVPVIDVPERHYEFDEAVQTVKEGLAPLGKEYLDLFSKGIESGWVDRYPNKGKCSGAYSSGCYDVQPYVLLNFNYDLNSVSTLAHEMGHSLHTYYSTKNQPYIYSDYSLFCAETASTTNEALLIHHLIDKETDQNRKLYLINSQLEQIRTTVFRQLLFAEFELFTHEKAEAGVQLTAKELRAFWHDVNVKYYGPEMTVDSENDMEWARIPHFYRDFYVYQYATGYAAANSFSRMILSGGEDAVEKYKGFLKSGSSDYPINVLRKAGVDMATAKPMEDVIHTFDELLDMLERAL</sequence>
<dbReference type="Pfam" id="PF01432">
    <property type="entry name" value="Peptidase_M3"/>
    <property type="match status" value="1"/>
</dbReference>
<evidence type="ECO:0000313" key="10">
    <source>
        <dbReference type="Proteomes" id="UP000516046"/>
    </source>
</evidence>
<dbReference type="SUPFAM" id="SSF55486">
    <property type="entry name" value="Metalloproteases ('zincins'), catalytic domain"/>
    <property type="match status" value="1"/>
</dbReference>
<dbReference type="GO" id="GO:0004222">
    <property type="term" value="F:metalloendopeptidase activity"/>
    <property type="evidence" value="ECO:0007669"/>
    <property type="project" value="UniProtKB-UniRule"/>
</dbReference>
<evidence type="ECO:0000256" key="1">
    <source>
        <dbReference type="ARBA" id="ARBA00022670"/>
    </source>
</evidence>